<keyword evidence="3" id="KW-1185">Reference proteome</keyword>
<evidence type="ECO:0000256" key="1">
    <source>
        <dbReference type="SAM" id="MobiDB-lite"/>
    </source>
</evidence>
<dbReference type="AlphaFoldDB" id="A0A2P5E7P9"/>
<evidence type="ECO:0000313" key="2">
    <source>
        <dbReference type="EMBL" id="PON81577.1"/>
    </source>
</evidence>
<feature type="compositionally biased region" description="Basic residues" evidence="1">
    <location>
        <begin position="48"/>
        <end position="60"/>
    </location>
</feature>
<comment type="caution">
    <text evidence="2">The sequence shown here is derived from an EMBL/GenBank/DDBJ whole genome shotgun (WGS) entry which is preliminary data.</text>
</comment>
<feature type="region of interest" description="Disordered" evidence="1">
    <location>
        <begin position="1"/>
        <end position="109"/>
    </location>
</feature>
<accession>A0A2P5E7P9</accession>
<name>A0A2P5E7P9_TREOI</name>
<feature type="compositionally biased region" description="Polar residues" evidence="1">
    <location>
        <begin position="89"/>
        <end position="109"/>
    </location>
</feature>
<reference evidence="3" key="1">
    <citation type="submission" date="2016-06" db="EMBL/GenBank/DDBJ databases">
        <title>Parallel loss of symbiosis genes in relatives of nitrogen-fixing non-legume Parasponia.</title>
        <authorList>
            <person name="Van Velzen R."/>
            <person name="Holmer R."/>
            <person name="Bu F."/>
            <person name="Rutten L."/>
            <person name="Van Zeijl A."/>
            <person name="Liu W."/>
            <person name="Santuari L."/>
            <person name="Cao Q."/>
            <person name="Sharma T."/>
            <person name="Shen D."/>
            <person name="Roswanjaya Y."/>
            <person name="Wardhani T."/>
            <person name="Kalhor M.S."/>
            <person name="Jansen J."/>
            <person name="Van den Hoogen J."/>
            <person name="Gungor B."/>
            <person name="Hartog M."/>
            <person name="Hontelez J."/>
            <person name="Verver J."/>
            <person name="Yang W.-C."/>
            <person name="Schijlen E."/>
            <person name="Repin R."/>
            <person name="Schilthuizen M."/>
            <person name="Schranz E."/>
            <person name="Heidstra R."/>
            <person name="Miyata K."/>
            <person name="Fedorova E."/>
            <person name="Kohlen W."/>
            <person name="Bisseling T."/>
            <person name="Smit S."/>
            <person name="Geurts R."/>
        </authorList>
    </citation>
    <scope>NUCLEOTIDE SEQUENCE [LARGE SCALE GENOMIC DNA]</scope>
    <source>
        <strain evidence="3">cv. RG33-2</strain>
    </source>
</reference>
<evidence type="ECO:0000313" key="3">
    <source>
        <dbReference type="Proteomes" id="UP000237000"/>
    </source>
</evidence>
<gene>
    <name evidence="2" type="ORF">TorRG33x02_226150</name>
</gene>
<proteinExistence type="predicted"/>
<dbReference type="InParanoid" id="A0A2P5E7P9"/>
<dbReference type="EMBL" id="JXTC01000213">
    <property type="protein sequence ID" value="PON81577.1"/>
    <property type="molecule type" value="Genomic_DNA"/>
</dbReference>
<organism evidence="2 3">
    <name type="scientific">Trema orientale</name>
    <name type="common">Charcoal tree</name>
    <name type="synonym">Celtis orientalis</name>
    <dbReference type="NCBI Taxonomy" id="63057"/>
    <lineage>
        <taxon>Eukaryota</taxon>
        <taxon>Viridiplantae</taxon>
        <taxon>Streptophyta</taxon>
        <taxon>Embryophyta</taxon>
        <taxon>Tracheophyta</taxon>
        <taxon>Spermatophyta</taxon>
        <taxon>Magnoliopsida</taxon>
        <taxon>eudicotyledons</taxon>
        <taxon>Gunneridae</taxon>
        <taxon>Pentapetalae</taxon>
        <taxon>rosids</taxon>
        <taxon>fabids</taxon>
        <taxon>Rosales</taxon>
        <taxon>Cannabaceae</taxon>
        <taxon>Trema</taxon>
    </lineage>
</organism>
<sequence>MVDKIEEVQAPLEGLIAPSAEHPSGPENQLSEIPPETAKSQSKERKAVASKKKSSKKVSKKTMDSNPSSDSIPEGSDNPPDTCVPAGVSSANTVEAGSISQAESPSKST</sequence>
<dbReference type="Proteomes" id="UP000237000">
    <property type="component" value="Unassembled WGS sequence"/>
</dbReference>
<protein>
    <submittedName>
        <fullName evidence="2">Uncharacterized protein</fullName>
    </submittedName>
</protein>